<dbReference type="InterPro" id="IPR001314">
    <property type="entry name" value="Peptidase_S1A"/>
</dbReference>
<accession>A0A542DND4</accession>
<dbReference type="Pfam" id="PF18911">
    <property type="entry name" value="PKD_4"/>
    <property type="match status" value="2"/>
</dbReference>
<feature type="domain" description="Peptidase S1" evidence="7">
    <location>
        <begin position="61"/>
        <end position="292"/>
    </location>
</feature>
<dbReference type="SUPFAM" id="SSF49299">
    <property type="entry name" value="PKD domain"/>
    <property type="match status" value="2"/>
</dbReference>
<sequence length="481" mass="50673">MRRVRTRRFGGAAGLVVVAGLLAMTPGLAQAAEPTTEPTDPGFQATTPMEAEPQDGPGTQIVGGEKVSVEDYPYAIAMLREGGPRPMGQTCTASVVAPKVIVTAAHCKDGDGAKSMYYGADDLTVGGGTEIEVEHYFQHPNYQSPNGWQTGWDVGIVVTRTEIPVPDGFSYPRVADSGDTALDDPGTDALTLGYGRIRDGENEYGHLKKADLPIVEGQNTCGSFGSFNENYMICAGYADGHDGICQGDSGGPLVVNGVVIGVSSWVQTGCGSYGAWGRLTNEMGDWANEKIEEHSDPTEPGAPSASFTADCSATEPNCSFDASASTDEDGSIASYAWDFGDGRTGDGRTPSHDYAQSGEYTVELTVTDDEGKTDTARETVYAGEPPAGDPPSASFTVQCQWQNCTVDGTRSTDPDGDIASYAWDFGDGRTGSGATASHAYPSRQANYTVQLEVTDRSGNTDTATKQVQCWDLGSQAFCFGQ</sequence>
<dbReference type="InterPro" id="IPR018114">
    <property type="entry name" value="TRYPSIN_HIS"/>
</dbReference>
<dbReference type="PROSITE" id="PS00134">
    <property type="entry name" value="TRYPSIN_HIS"/>
    <property type="match status" value="1"/>
</dbReference>
<dbReference type="Proteomes" id="UP000320876">
    <property type="component" value="Unassembled WGS sequence"/>
</dbReference>
<dbReference type="CDD" id="cd00146">
    <property type="entry name" value="PKD"/>
    <property type="match status" value="2"/>
</dbReference>
<feature type="region of interest" description="Disordered" evidence="4">
    <location>
        <begin position="30"/>
        <end position="63"/>
    </location>
</feature>
<dbReference type="Pfam" id="PF00089">
    <property type="entry name" value="Trypsin"/>
    <property type="match status" value="1"/>
</dbReference>
<reference evidence="8 9" key="1">
    <citation type="submission" date="2019-06" db="EMBL/GenBank/DDBJ databases">
        <title>Sequencing the genomes of 1000 actinobacteria strains.</title>
        <authorList>
            <person name="Klenk H.-P."/>
        </authorList>
    </citation>
    <scope>NUCLEOTIDE SEQUENCE [LARGE SCALE GENOMIC DNA]</scope>
    <source>
        <strain evidence="8 9">DSM 45679</strain>
    </source>
</reference>
<dbReference type="InterPro" id="IPR043504">
    <property type="entry name" value="Peptidase_S1_PA_chymotrypsin"/>
</dbReference>
<dbReference type="PROSITE" id="PS00135">
    <property type="entry name" value="TRYPSIN_SER"/>
    <property type="match status" value="1"/>
</dbReference>
<keyword evidence="2" id="KW-1015">Disulfide bond</keyword>
<evidence type="ECO:0000313" key="8">
    <source>
        <dbReference type="EMBL" id="TQJ04600.1"/>
    </source>
</evidence>
<dbReference type="GO" id="GO:0004252">
    <property type="term" value="F:serine-type endopeptidase activity"/>
    <property type="evidence" value="ECO:0007669"/>
    <property type="project" value="InterPro"/>
</dbReference>
<dbReference type="EMBL" id="VFML01000001">
    <property type="protein sequence ID" value="TQJ04600.1"/>
    <property type="molecule type" value="Genomic_DNA"/>
</dbReference>
<feature type="domain" description="PKD" evidence="6">
    <location>
        <begin position="402"/>
        <end position="467"/>
    </location>
</feature>
<evidence type="ECO:0000256" key="2">
    <source>
        <dbReference type="ARBA" id="ARBA00023157"/>
    </source>
</evidence>
<protein>
    <submittedName>
        <fullName evidence="8">Secreted trypsin-like serine protease</fullName>
    </submittedName>
</protein>
<keyword evidence="9" id="KW-1185">Reference proteome</keyword>
<dbReference type="InterPro" id="IPR009003">
    <property type="entry name" value="Peptidase_S1_PA"/>
</dbReference>
<keyword evidence="3" id="KW-0378">Hydrolase</keyword>
<feature type="signal peptide" evidence="5">
    <location>
        <begin position="1"/>
        <end position="31"/>
    </location>
</feature>
<dbReference type="InterPro" id="IPR000601">
    <property type="entry name" value="PKD_dom"/>
</dbReference>
<dbReference type="PANTHER" id="PTHR24276">
    <property type="entry name" value="POLYSERASE-RELATED"/>
    <property type="match status" value="1"/>
</dbReference>
<dbReference type="Gene3D" id="2.40.10.10">
    <property type="entry name" value="Trypsin-like serine proteases"/>
    <property type="match status" value="1"/>
</dbReference>
<evidence type="ECO:0000259" key="6">
    <source>
        <dbReference type="PROSITE" id="PS50093"/>
    </source>
</evidence>
<keyword evidence="3 8" id="KW-0645">Protease</keyword>
<keyword evidence="3" id="KW-0720">Serine protease</keyword>
<evidence type="ECO:0000259" key="7">
    <source>
        <dbReference type="PROSITE" id="PS50240"/>
    </source>
</evidence>
<dbReference type="SMART" id="SM00089">
    <property type="entry name" value="PKD"/>
    <property type="match status" value="2"/>
</dbReference>
<dbReference type="GO" id="GO:0005975">
    <property type="term" value="P:carbohydrate metabolic process"/>
    <property type="evidence" value="ECO:0007669"/>
    <property type="project" value="UniProtKB-ARBA"/>
</dbReference>
<proteinExistence type="inferred from homology"/>
<dbReference type="PANTHER" id="PTHR24276:SF91">
    <property type="entry name" value="AT26814P-RELATED"/>
    <property type="match status" value="1"/>
</dbReference>
<organism evidence="8 9">
    <name type="scientific">Amycolatopsis cihanbeyliensis</name>
    <dbReference type="NCBI Taxonomy" id="1128664"/>
    <lineage>
        <taxon>Bacteria</taxon>
        <taxon>Bacillati</taxon>
        <taxon>Actinomycetota</taxon>
        <taxon>Actinomycetes</taxon>
        <taxon>Pseudonocardiales</taxon>
        <taxon>Pseudonocardiaceae</taxon>
        <taxon>Amycolatopsis</taxon>
    </lineage>
</organism>
<comment type="caution">
    <text evidence="8">The sequence shown here is derived from an EMBL/GenBank/DDBJ whole genome shotgun (WGS) entry which is preliminary data.</text>
</comment>
<dbReference type="InterPro" id="IPR033116">
    <property type="entry name" value="TRYPSIN_SER"/>
</dbReference>
<keyword evidence="5" id="KW-0732">Signal</keyword>
<dbReference type="SMART" id="SM00020">
    <property type="entry name" value="Tryp_SPc"/>
    <property type="match status" value="1"/>
</dbReference>
<dbReference type="AlphaFoldDB" id="A0A542DND4"/>
<dbReference type="CDD" id="cd00190">
    <property type="entry name" value="Tryp_SPc"/>
    <property type="match status" value="1"/>
</dbReference>
<dbReference type="InterPro" id="IPR050430">
    <property type="entry name" value="Peptidase_S1"/>
</dbReference>
<comment type="similarity">
    <text evidence="1">Belongs to the peptidase S1 family.</text>
</comment>
<dbReference type="InterPro" id="IPR001254">
    <property type="entry name" value="Trypsin_dom"/>
</dbReference>
<dbReference type="GO" id="GO:0006508">
    <property type="term" value="P:proteolysis"/>
    <property type="evidence" value="ECO:0007669"/>
    <property type="project" value="UniProtKB-KW"/>
</dbReference>
<dbReference type="InterPro" id="IPR035986">
    <property type="entry name" value="PKD_dom_sf"/>
</dbReference>
<evidence type="ECO:0000256" key="5">
    <source>
        <dbReference type="SAM" id="SignalP"/>
    </source>
</evidence>
<feature type="domain" description="PKD" evidence="6">
    <location>
        <begin position="317"/>
        <end position="380"/>
    </location>
</feature>
<evidence type="ECO:0000313" key="9">
    <source>
        <dbReference type="Proteomes" id="UP000320876"/>
    </source>
</evidence>
<evidence type="ECO:0000256" key="3">
    <source>
        <dbReference type="RuleBase" id="RU363034"/>
    </source>
</evidence>
<gene>
    <name evidence="8" type="ORF">FB471_4401</name>
</gene>
<evidence type="ECO:0000256" key="4">
    <source>
        <dbReference type="SAM" id="MobiDB-lite"/>
    </source>
</evidence>
<dbReference type="InterPro" id="IPR022409">
    <property type="entry name" value="PKD/Chitinase_dom"/>
</dbReference>
<feature type="chain" id="PRO_5021731710" evidence="5">
    <location>
        <begin position="32"/>
        <end position="481"/>
    </location>
</feature>
<dbReference type="RefSeq" id="WP_170220889.1">
    <property type="nucleotide sequence ID" value="NZ_VFML01000001.1"/>
</dbReference>
<name>A0A542DND4_AMYCI</name>
<evidence type="ECO:0000256" key="1">
    <source>
        <dbReference type="ARBA" id="ARBA00007664"/>
    </source>
</evidence>
<dbReference type="InterPro" id="IPR013783">
    <property type="entry name" value="Ig-like_fold"/>
</dbReference>
<dbReference type="Gene3D" id="2.60.40.10">
    <property type="entry name" value="Immunoglobulins"/>
    <property type="match status" value="2"/>
</dbReference>
<dbReference type="PRINTS" id="PR00722">
    <property type="entry name" value="CHYMOTRYPSIN"/>
</dbReference>
<dbReference type="SUPFAM" id="SSF50494">
    <property type="entry name" value="Trypsin-like serine proteases"/>
    <property type="match status" value="1"/>
</dbReference>
<dbReference type="PROSITE" id="PS50093">
    <property type="entry name" value="PKD"/>
    <property type="match status" value="2"/>
</dbReference>
<dbReference type="PROSITE" id="PS50240">
    <property type="entry name" value="TRYPSIN_DOM"/>
    <property type="match status" value="1"/>
</dbReference>